<evidence type="ECO:0000313" key="3">
    <source>
        <dbReference type="Proteomes" id="UP000247409"/>
    </source>
</evidence>
<keyword evidence="3" id="KW-1185">Reference proteome</keyword>
<dbReference type="Proteomes" id="UP000247409">
    <property type="component" value="Unassembled WGS sequence"/>
</dbReference>
<comment type="caution">
    <text evidence="2">The sequence shown here is derived from an EMBL/GenBank/DDBJ whole genome shotgun (WGS) entry which is preliminary data.</text>
</comment>
<feature type="signal peptide" evidence="1">
    <location>
        <begin position="1"/>
        <end position="19"/>
    </location>
</feature>
<evidence type="ECO:0000256" key="1">
    <source>
        <dbReference type="SAM" id="SignalP"/>
    </source>
</evidence>
<dbReference type="EMBL" id="NBIV01000011">
    <property type="protein sequence ID" value="PXF48833.1"/>
    <property type="molecule type" value="Genomic_DNA"/>
</dbReference>
<organism evidence="2 3">
    <name type="scientific">Gracilariopsis chorda</name>
    <dbReference type="NCBI Taxonomy" id="448386"/>
    <lineage>
        <taxon>Eukaryota</taxon>
        <taxon>Rhodophyta</taxon>
        <taxon>Florideophyceae</taxon>
        <taxon>Rhodymeniophycidae</taxon>
        <taxon>Gracilariales</taxon>
        <taxon>Gracilariaceae</taxon>
        <taxon>Gracilariopsis</taxon>
    </lineage>
</organism>
<name>A0A2V3J3C3_9FLOR</name>
<feature type="chain" id="PRO_5015881083" evidence="1">
    <location>
        <begin position="20"/>
        <end position="165"/>
    </location>
</feature>
<proteinExistence type="predicted"/>
<accession>A0A2V3J3C3</accession>
<evidence type="ECO:0000313" key="2">
    <source>
        <dbReference type="EMBL" id="PXF48833.1"/>
    </source>
</evidence>
<dbReference type="AlphaFoldDB" id="A0A2V3J3C3"/>
<reference evidence="2 3" key="1">
    <citation type="journal article" date="2018" name="Mol. Biol. Evol.">
        <title>Analysis of the draft genome of the red seaweed Gracilariopsis chorda provides insights into genome size evolution in Rhodophyta.</title>
        <authorList>
            <person name="Lee J."/>
            <person name="Yang E.C."/>
            <person name="Graf L."/>
            <person name="Yang J.H."/>
            <person name="Qiu H."/>
            <person name="Zel Zion U."/>
            <person name="Chan C.X."/>
            <person name="Stephens T.G."/>
            <person name="Weber A.P.M."/>
            <person name="Boo G.H."/>
            <person name="Boo S.M."/>
            <person name="Kim K.M."/>
            <person name="Shin Y."/>
            <person name="Jung M."/>
            <person name="Lee S.J."/>
            <person name="Yim H.S."/>
            <person name="Lee J.H."/>
            <person name="Bhattacharya D."/>
            <person name="Yoon H.S."/>
        </authorList>
    </citation>
    <scope>NUCLEOTIDE SEQUENCE [LARGE SCALE GENOMIC DNA]</scope>
    <source>
        <strain evidence="2 3">SKKU-2015</strain>
        <tissue evidence="2">Whole body</tissue>
    </source>
</reference>
<protein>
    <submittedName>
        <fullName evidence="2">Uncharacterized protein</fullName>
    </submittedName>
</protein>
<gene>
    <name evidence="2" type="ORF">BWQ96_01389</name>
</gene>
<keyword evidence="1" id="KW-0732">Signal</keyword>
<sequence>MKLMSGIASLAVLIGFALGATVYCSEKGGCATVGGTLLKCSGVAAAGKTLFLRTFLGSDGRYYGYQQFAIANLFIDDDEEQNGGLGPILTLPSKPPTHTILRVAAGEKMAEASARNALPRPQIIEQFRPYSFPGFSGPICEVIKTQKRTVFFGKPFGLCCKACRH</sequence>